<evidence type="ECO:0000259" key="1">
    <source>
        <dbReference type="Pfam" id="PF13338"/>
    </source>
</evidence>
<name>A0ABS9WCY9_9ACTN</name>
<reference evidence="2" key="1">
    <citation type="submission" date="2021-11" db="EMBL/GenBank/DDBJ databases">
        <title>A Novel Adlercreutzia Species, isolated from a Allomyrina dichotoma larva feces.</title>
        <authorList>
            <person name="Suh M.K."/>
        </authorList>
    </citation>
    <scope>NUCLEOTIDE SEQUENCE</scope>
    <source>
        <strain evidence="2">JBNU-10</strain>
    </source>
</reference>
<accession>A0ABS9WCY9</accession>
<evidence type="ECO:0000313" key="3">
    <source>
        <dbReference type="Proteomes" id="UP001430755"/>
    </source>
</evidence>
<dbReference type="EMBL" id="JAJMLW010000001">
    <property type="protein sequence ID" value="MCI2240746.1"/>
    <property type="molecule type" value="Genomic_DNA"/>
</dbReference>
<organism evidence="2 3">
    <name type="scientific">Adlercreutzia faecimuris</name>
    <dbReference type="NCBI Taxonomy" id="2897341"/>
    <lineage>
        <taxon>Bacteria</taxon>
        <taxon>Bacillati</taxon>
        <taxon>Actinomycetota</taxon>
        <taxon>Coriobacteriia</taxon>
        <taxon>Eggerthellales</taxon>
        <taxon>Eggerthellaceae</taxon>
        <taxon>Adlercreutzia</taxon>
    </lineage>
</organism>
<dbReference type="Proteomes" id="UP001430755">
    <property type="component" value="Unassembled WGS sequence"/>
</dbReference>
<gene>
    <name evidence="2" type="ORF">LPT13_00020</name>
</gene>
<sequence>MNNSSWKEELQSLAASQWGLFTAAQARELGIQRNQVARLAKRGLVESVDYGVYRFSSGYEASHTDLKAAWLSLYPKKTAYERMTEQPLDAVVRGRTAAFLHDLGDFYPTPFSFAVSKRRQTRRDNIHCLLEEVDPQDIVFVDSLPVTSVEKTIADLIREGEDPTLLGQVAKDAVRSRHEFNVERLAHLLESLLTEGNDADDFARTLLRGSAFEAQRENFLGALSFLDWMKGKEGLGEDALELYLTGKSLLDAADRSRNIILPRYSKNRMEELDERAVDDK</sequence>
<keyword evidence="3" id="KW-1185">Reference proteome</keyword>
<proteinExistence type="predicted"/>
<feature type="domain" description="AbiEi antitoxin N-terminal" evidence="1">
    <location>
        <begin position="8"/>
        <end position="55"/>
    </location>
</feature>
<dbReference type="Pfam" id="PF13338">
    <property type="entry name" value="AbiEi_4"/>
    <property type="match status" value="1"/>
</dbReference>
<dbReference type="RefSeq" id="WP_242162298.1">
    <property type="nucleotide sequence ID" value="NZ_JAJMLW010000001.1"/>
</dbReference>
<protein>
    <submittedName>
        <fullName evidence="2">Type IV toxin-antitoxin system AbiEi family antitoxin domain-containing protein</fullName>
    </submittedName>
</protein>
<evidence type="ECO:0000313" key="2">
    <source>
        <dbReference type="EMBL" id="MCI2240746.1"/>
    </source>
</evidence>
<comment type="caution">
    <text evidence="2">The sequence shown here is derived from an EMBL/GenBank/DDBJ whole genome shotgun (WGS) entry which is preliminary data.</text>
</comment>
<dbReference type="InterPro" id="IPR025159">
    <property type="entry name" value="AbiEi_N"/>
</dbReference>